<dbReference type="PROSITE" id="PS51257">
    <property type="entry name" value="PROKAR_LIPOPROTEIN"/>
    <property type="match status" value="1"/>
</dbReference>
<evidence type="ECO:0000313" key="2">
    <source>
        <dbReference type="EMBL" id="EGG30552.1"/>
    </source>
</evidence>
<dbReference type="AlphaFoldDB" id="F3KZ65"/>
<dbReference type="eggNOG" id="COG5591">
    <property type="taxonomic scope" value="Bacteria"/>
</dbReference>
<dbReference type="Pfam" id="PF13670">
    <property type="entry name" value="PepSY_2"/>
    <property type="match status" value="1"/>
</dbReference>
<organism evidence="2 3">
    <name type="scientific">Aequoribacter fuscus</name>
    <dbReference type="NCBI Taxonomy" id="2518989"/>
    <lineage>
        <taxon>Bacteria</taxon>
        <taxon>Pseudomonadati</taxon>
        <taxon>Pseudomonadota</taxon>
        <taxon>Gammaproteobacteria</taxon>
        <taxon>Cellvibrionales</taxon>
        <taxon>Halieaceae</taxon>
        <taxon>Aequoribacter</taxon>
    </lineage>
</organism>
<gene>
    <name evidence="2" type="ORF">IMCC3088_176</name>
</gene>
<comment type="caution">
    <text evidence="2">The sequence shown here is derived from an EMBL/GenBank/DDBJ whole genome shotgun (WGS) entry which is preliminary data.</text>
</comment>
<dbReference type="OrthoDB" id="5625293at2"/>
<reference evidence="2 3" key="1">
    <citation type="journal article" date="2011" name="J. Bacteriol.">
        <title>Genome sequence of strain IMCC3088, a proteorhodopsin-containing marine bacterium belonging to the OM60/NOR5 clade.</title>
        <authorList>
            <person name="Jang Y."/>
            <person name="Oh H.M."/>
            <person name="Kang I."/>
            <person name="Lee K."/>
            <person name="Yang S.J."/>
            <person name="Cho J.C."/>
        </authorList>
    </citation>
    <scope>NUCLEOTIDE SEQUENCE [LARGE SCALE GENOMIC DNA]</scope>
    <source>
        <strain evidence="2 3">IMCC3088</strain>
    </source>
</reference>
<accession>F3KZ65</accession>
<name>F3KZ65_9GAMM</name>
<dbReference type="EMBL" id="AEIG01000011">
    <property type="protein sequence ID" value="EGG30552.1"/>
    <property type="molecule type" value="Genomic_DNA"/>
</dbReference>
<protein>
    <recommendedName>
        <fullName evidence="1">PepSY domain-containing protein</fullName>
    </recommendedName>
</protein>
<dbReference type="STRING" id="2518989.IMCC3088_176"/>
<feature type="domain" description="PepSY" evidence="1">
    <location>
        <begin position="4"/>
        <end position="91"/>
    </location>
</feature>
<proteinExistence type="predicted"/>
<dbReference type="InterPro" id="IPR025711">
    <property type="entry name" value="PepSY"/>
</dbReference>
<sequence length="93" mass="10231">MKKLTLFAAVTSLAILAGCSEEHGSTQCTQAPQSEWLNANDFQAQLLNGGYKINEFKVTGGNCYEIYGFEADGTKVEIYFNPTDGSIVKREEE</sequence>
<dbReference type="RefSeq" id="WP_009574701.1">
    <property type="nucleotide sequence ID" value="NZ_AEIG01000011.1"/>
</dbReference>
<evidence type="ECO:0000259" key="1">
    <source>
        <dbReference type="Pfam" id="PF13670"/>
    </source>
</evidence>
<evidence type="ECO:0000313" key="3">
    <source>
        <dbReference type="Proteomes" id="UP000005615"/>
    </source>
</evidence>
<keyword evidence="3" id="KW-1185">Reference proteome</keyword>
<dbReference type="Proteomes" id="UP000005615">
    <property type="component" value="Unassembled WGS sequence"/>
</dbReference>